<reference evidence="1" key="1">
    <citation type="submission" date="2020-10" db="EMBL/GenBank/DDBJ databases">
        <authorList>
            <person name="Roach M.J.R."/>
        </authorList>
    </citation>
    <scope>NUCLEOTIDE SEQUENCE</scope>
    <source>
        <strain evidence="1">CBS 1945</strain>
    </source>
</reference>
<keyword evidence="2" id="KW-1185">Reference proteome</keyword>
<accession>A0A875RWV0</accession>
<dbReference type="EMBL" id="CP064812">
    <property type="protein sequence ID" value="QPG73416.1"/>
    <property type="molecule type" value="Genomic_DNA"/>
</dbReference>
<evidence type="ECO:0000313" key="2">
    <source>
        <dbReference type="Proteomes" id="UP000662931"/>
    </source>
</evidence>
<organism evidence="1 2">
    <name type="scientific">Eeniella nana</name>
    <name type="common">Yeast</name>
    <name type="synonym">Brettanomyces nanus</name>
    <dbReference type="NCBI Taxonomy" id="13502"/>
    <lineage>
        <taxon>Eukaryota</taxon>
        <taxon>Fungi</taxon>
        <taxon>Dikarya</taxon>
        <taxon>Ascomycota</taxon>
        <taxon>Saccharomycotina</taxon>
        <taxon>Pichiomycetes</taxon>
        <taxon>Pichiales</taxon>
        <taxon>Pichiaceae</taxon>
        <taxon>Brettanomyces</taxon>
    </lineage>
</organism>
<name>A0A875RWV0_EENNA</name>
<evidence type="ECO:0000313" key="1">
    <source>
        <dbReference type="EMBL" id="QPG73416.1"/>
    </source>
</evidence>
<dbReference type="AlphaFoldDB" id="A0A875RWV0"/>
<protein>
    <submittedName>
        <fullName evidence="1">Uncharacterized protein</fullName>
    </submittedName>
</protein>
<dbReference type="GeneID" id="62194127"/>
<dbReference type="KEGG" id="bnn:FOA43_000726"/>
<dbReference type="RefSeq" id="XP_038776981.1">
    <property type="nucleotide sequence ID" value="XM_038921053.1"/>
</dbReference>
<proteinExistence type="predicted"/>
<sequence length="521" mass="57971">MLLSSDLVKDSLRNKGDPSVCYNTNVKPFNTSNFKNQCQDPVGATARAAMNATTLADQTRGRHYQIPNRFKFRKNIPFTRSISLQMPASNPNIPRRDHPLKRQSSAFFSPLSSEDCNTDSLPLNQSKRHSISVLMDMYDSNHKYPEKGTRFTNPYDETKVPQTMTPSMRAYIFDSTISNKPFPYKLSPSLSLIDQGSSKITKKSERSSNSQNPIVITNGVMLKDIGQNIEHRKSILISGVEESNNPAFASSVSKINYYQGSVPHDTLIAQVGHQNGVDSTKEHSSGTDNLSLNVPLTHRTGTDESSMSLALSAADSVSSDAESDDDEREINIIGDDELTLDLHINRGVSVSSATDVEPVPMRTQQRQLAIKDMIDTNRDAGDAWLRYATADDSSSQGKESVLEDSIESLVQESKEYSLSVKNSQLLAIWSKVGITRRNIYEEITKNLRNMVMFSKMPVMEAIERYSKSTLGERKNLGTVTNTGQNLSSRYLGAEGEFSLVAGSQLSRELWCSANEQFKFDR</sequence>
<gene>
    <name evidence="1" type="ORF">FOA43_000726</name>
</gene>
<dbReference type="Proteomes" id="UP000662931">
    <property type="component" value="Chromosome 1"/>
</dbReference>
<dbReference type="OrthoDB" id="3986846at2759"/>